<keyword evidence="2 4" id="KW-0548">Nucleotidyltransferase</keyword>
<name>A0A7W3PAN9_9ACTN</name>
<dbReference type="InterPro" id="IPR004821">
    <property type="entry name" value="Cyt_trans-like"/>
</dbReference>
<evidence type="ECO:0000313" key="4">
    <source>
        <dbReference type="EMBL" id="MBA8804674.1"/>
    </source>
</evidence>
<evidence type="ECO:0000256" key="1">
    <source>
        <dbReference type="ARBA" id="ARBA00022679"/>
    </source>
</evidence>
<dbReference type="PANTHER" id="PTHR43793:SF1">
    <property type="entry name" value="FAD SYNTHASE"/>
    <property type="match status" value="1"/>
</dbReference>
<reference evidence="4 5" key="1">
    <citation type="submission" date="2020-07" db="EMBL/GenBank/DDBJ databases">
        <title>Sequencing the genomes of 1000 actinobacteria strains.</title>
        <authorList>
            <person name="Klenk H.-P."/>
        </authorList>
    </citation>
    <scope>NUCLEOTIDE SEQUENCE [LARGE SCALE GENOMIC DNA]</scope>
    <source>
        <strain evidence="4 5">DSM 21349</strain>
    </source>
</reference>
<sequence>MTGPSIGYVPGVFDLFHVGHLNVLTQARALCDVLVAGVVSDEMCERAKGIRPFVPLEERLAIVDGLRIVDATYAETTPDKLDAWRQVGFHQLFKGDDWRGTAKGQALEERLATVGATVVYFPYTVHTSSTALRRAIDRAEGRAS</sequence>
<dbReference type="InterPro" id="IPR050385">
    <property type="entry name" value="Archaeal_FAD_synthase"/>
</dbReference>
<gene>
    <name evidence="4" type="ORF">FB382_002965</name>
</gene>
<organism evidence="4 5">
    <name type="scientific">Nocardioides ginsengisegetis</name>
    <dbReference type="NCBI Taxonomy" id="661491"/>
    <lineage>
        <taxon>Bacteria</taxon>
        <taxon>Bacillati</taxon>
        <taxon>Actinomycetota</taxon>
        <taxon>Actinomycetes</taxon>
        <taxon>Propionibacteriales</taxon>
        <taxon>Nocardioidaceae</taxon>
        <taxon>Nocardioides</taxon>
    </lineage>
</organism>
<dbReference type="Proteomes" id="UP000580910">
    <property type="component" value="Unassembled WGS sequence"/>
</dbReference>
<evidence type="ECO:0000259" key="3">
    <source>
        <dbReference type="Pfam" id="PF01467"/>
    </source>
</evidence>
<dbReference type="EMBL" id="JACGXA010000001">
    <property type="protein sequence ID" value="MBA8804674.1"/>
    <property type="molecule type" value="Genomic_DNA"/>
</dbReference>
<accession>A0A7W3PAN9</accession>
<dbReference type="NCBIfam" id="TIGR00125">
    <property type="entry name" value="cyt_tran_rel"/>
    <property type="match status" value="1"/>
</dbReference>
<dbReference type="GO" id="GO:0047348">
    <property type="term" value="F:glycerol-3-phosphate cytidylyltransferase activity"/>
    <property type="evidence" value="ECO:0007669"/>
    <property type="project" value="UniProtKB-EC"/>
</dbReference>
<protein>
    <submittedName>
        <fullName evidence="4">Glycerol-3-phosphate cytidylyltransferase</fullName>
        <ecNumber evidence="4">2.7.7.39</ecNumber>
    </submittedName>
</protein>
<dbReference type="PANTHER" id="PTHR43793">
    <property type="entry name" value="FAD SYNTHASE"/>
    <property type="match status" value="1"/>
</dbReference>
<evidence type="ECO:0000256" key="2">
    <source>
        <dbReference type="ARBA" id="ARBA00022695"/>
    </source>
</evidence>
<proteinExistence type="predicted"/>
<dbReference type="AlphaFoldDB" id="A0A7W3PAN9"/>
<keyword evidence="5" id="KW-1185">Reference proteome</keyword>
<evidence type="ECO:0000313" key="5">
    <source>
        <dbReference type="Proteomes" id="UP000580910"/>
    </source>
</evidence>
<dbReference type="Gene3D" id="3.40.50.620">
    <property type="entry name" value="HUPs"/>
    <property type="match status" value="1"/>
</dbReference>
<dbReference type="Pfam" id="PF01467">
    <property type="entry name" value="CTP_transf_like"/>
    <property type="match status" value="1"/>
</dbReference>
<feature type="domain" description="Cytidyltransferase-like" evidence="3">
    <location>
        <begin position="8"/>
        <end position="134"/>
    </location>
</feature>
<dbReference type="InterPro" id="IPR014729">
    <property type="entry name" value="Rossmann-like_a/b/a_fold"/>
</dbReference>
<comment type="caution">
    <text evidence="4">The sequence shown here is derived from an EMBL/GenBank/DDBJ whole genome shotgun (WGS) entry which is preliminary data.</text>
</comment>
<dbReference type="EC" id="2.7.7.39" evidence="4"/>
<keyword evidence="1 4" id="KW-0808">Transferase</keyword>
<dbReference type="RefSeq" id="WP_182540370.1">
    <property type="nucleotide sequence ID" value="NZ_JACGXA010000001.1"/>
</dbReference>
<dbReference type="SUPFAM" id="SSF52374">
    <property type="entry name" value="Nucleotidylyl transferase"/>
    <property type="match status" value="1"/>
</dbReference>